<evidence type="ECO:0000313" key="2">
    <source>
        <dbReference type="Proteomes" id="UP000190064"/>
    </source>
</evidence>
<accession>A0A1T1HFS1</accession>
<keyword evidence="2" id="KW-1185">Reference proteome</keyword>
<protein>
    <recommendedName>
        <fullName evidence="3">Ribosomal protein S3AE</fullName>
    </recommendedName>
</protein>
<reference evidence="1" key="1">
    <citation type="submission" date="2017-02" db="EMBL/GenBank/DDBJ databases">
        <title>Draft Genome Sequence of the Salt Water Bacterium Oceanospirillum linum ATCC 11336.</title>
        <authorList>
            <person name="Trachtenberg A.M."/>
            <person name="Carney J.G."/>
            <person name="Linnane J.D."/>
            <person name="Rheaume B.A."/>
            <person name="Pitts N.L."/>
            <person name="Mykles D.L."/>
            <person name="Maclea K.S."/>
        </authorList>
    </citation>
    <scope>NUCLEOTIDE SEQUENCE [LARGE SCALE GENOMIC DNA]</scope>
    <source>
        <strain evidence="1">ATCC 11336</strain>
    </source>
</reference>
<evidence type="ECO:0000313" key="1">
    <source>
        <dbReference type="EMBL" id="OOV88652.1"/>
    </source>
</evidence>
<name>A0A1T1HFS1_OCELI</name>
<evidence type="ECO:0008006" key="3">
    <source>
        <dbReference type="Google" id="ProtNLM"/>
    </source>
</evidence>
<gene>
    <name evidence="1" type="ORF">BTA35_0203975</name>
</gene>
<organism evidence="1 2">
    <name type="scientific">Oceanospirillum linum</name>
    <dbReference type="NCBI Taxonomy" id="966"/>
    <lineage>
        <taxon>Bacteria</taxon>
        <taxon>Pseudomonadati</taxon>
        <taxon>Pseudomonadota</taxon>
        <taxon>Gammaproteobacteria</taxon>
        <taxon>Oceanospirillales</taxon>
        <taxon>Oceanospirillaceae</taxon>
        <taxon>Oceanospirillum</taxon>
    </lineage>
</organism>
<dbReference type="AlphaFoldDB" id="A0A1T1HFS1"/>
<sequence length="140" mass="16104">MFAVAPLPNIPFPVRRPCPQGICICGHRALLESGTGDIRILRLTLMEEKRLIDRLEAVCDFDDLQKMLHLMNEQLGIRLEITPGYTEVRSVRGLRITFQEQLGLCRKTQKKIPAAIRRCLSDKPKILYRLLDSFDLFRGL</sequence>
<dbReference type="Proteomes" id="UP000190064">
    <property type="component" value="Unassembled WGS sequence"/>
</dbReference>
<proteinExistence type="predicted"/>
<dbReference type="EMBL" id="MTSD02000001">
    <property type="protein sequence ID" value="OOV88652.1"/>
    <property type="molecule type" value="Genomic_DNA"/>
</dbReference>
<comment type="caution">
    <text evidence="1">The sequence shown here is derived from an EMBL/GenBank/DDBJ whole genome shotgun (WGS) entry which is preliminary data.</text>
</comment>